<accession>A0A8J6LPM7</accession>
<dbReference type="InterPro" id="IPR052560">
    <property type="entry name" value="RdDP_mobile_element"/>
</dbReference>
<proteinExistence type="predicted"/>
<reference evidence="3" key="2">
    <citation type="submission" date="2021-08" db="EMBL/GenBank/DDBJ databases">
        <authorList>
            <person name="Eriksson T."/>
        </authorList>
    </citation>
    <scope>NUCLEOTIDE SEQUENCE</scope>
    <source>
        <strain evidence="3">Stoneville</strain>
        <tissue evidence="3">Whole head</tissue>
    </source>
</reference>
<dbReference type="Pfam" id="PF00078">
    <property type="entry name" value="RVT_1"/>
    <property type="match status" value="1"/>
</dbReference>
<name>A0A8J6LPM7_TENMO</name>
<reference evidence="3" key="1">
    <citation type="journal article" date="2020" name="J Insects Food Feed">
        <title>The yellow mealworm (Tenebrio molitor) genome: a resource for the emerging insects as food and feed industry.</title>
        <authorList>
            <person name="Eriksson T."/>
            <person name="Andere A."/>
            <person name="Kelstrup H."/>
            <person name="Emery V."/>
            <person name="Picard C."/>
        </authorList>
    </citation>
    <scope>NUCLEOTIDE SEQUENCE</scope>
    <source>
        <strain evidence="3">Stoneville</strain>
        <tissue evidence="3">Whole head</tissue>
    </source>
</reference>
<dbReference type="InterPro" id="IPR006579">
    <property type="entry name" value="Pre_C2HC_dom"/>
</dbReference>
<sequence length="1325" mass="152536">MDPKVVVRRAATRVAPSSPPQHLTVSPTSLLPTSPIVRPYKLQHITQKTQEEWLRRHRTKFTQYINNLTQSELSEVLDLIYDRMDKNQTDLSDEENESKPTHTKTSASEKEEDTNMETNEAATPKDSEFIPPKKSRKHKLDDDSPNKQYFSIKTTNRYNALQITQTPAPSNTEETAEENTSNKTVPIVIRQPDKWVQISKKLHSENIQYTKARSTPEGIKVYPTTVTDFRKITAYLDKQKYEYHTYQLQQDRSLKTVMRGIPLSIQIEEIQKDLQEQGYETTKIERMKNKSGETTAATYIELERKYKSIYQITNCCNLSVSVETYKSRNTYTQCHRCQLYGHTQTGCKAKFKCLKCAGEHSTHICTKKNTIKIAYWNANAISNKKQELEYFIQKYKIDAVLVQETHLKPHRKLNLPNHQIYRNDRENQKGGGTAIIINRLIKHHLLPTPTTKALEVTGLSVETDRGELHLYSLYYPPKKEFHQTDFDFIKNENKDTIAAGDLNARNKHWNSKRNCPRGKTLHHFITSNNMEAIGPEDPTHHYEEGSDVIDIAIVKNINNYYHLQTVEELSSDHSPVIITLNRPIKQDKITKSWTNWKQFQETIKTTNSPINNPQEIENAVKQLEIDIKQAYEQATYVKEIQPKQLLPQHIQQLIQTKNKARRRYHRTLDPNDKTHLNRAANELKQALREHSNKKWTTLLENTKIEDNSLWRLTKKLKQTPHQTIPPLEKQNRTAITDEDKLEMIAETFEEQFTPNQANTLSQTKDIEIHTAIYNLERTIPTTPIPTTTTEEINQIIQNLPPKKAPGPDEITNKMLKQLNEQAITKLTEIINAIFKHRHFPKDWKKSHIILIHKKGKPTNNPTSYRPISLLNTMGKVTEKIILKHLKEEIQKLSIIPPEQFGFRAEHSTTLQLTKLTEKIKNDWNKHQATAAIYLDVEKAFDRVWHAALIYKLTKFKVSTPLTQLISHYLQGRTFQIKINKKLSSRKTAYAGVPQGSILGPILYSIYTADLPQLPDRTSIALFADDTAITATSINPNRAAKILQKAVNTMTNWFDTWRISINPTKTVAILHGVKTKKTKTNLQIKNTQLQWTEKTKYLGIHLDRKLKYTHHIRETAKKAKQIIAALYPLANRKSTLNKHNKILIYKQIIRPVITYGAEIWSTTAKSNLKIIEQIQNAYLRRALDAPPYMRNTQIQRETKTEPIKPVFSPPCCIGIEPFLNLLSASSPSTLQLGPDTRKGVLQVAPNVGPATRRSVTSSAPTWGRRHEEVLQPLAPFLVLELQQPLIIPFDLLPKEGVLLARPFRAGLQTAHLVQLQVQPPPPHLSR</sequence>
<protein>
    <recommendedName>
        <fullName evidence="2">Reverse transcriptase domain-containing protein</fullName>
    </recommendedName>
</protein>
<dbReference type="InterPro" id="IPR000477">
    <property type="entry name" value="RT_dom"/>
</dbReference>
<evidence type="ECO:0000313" key="3">
    <source>
        <dbReference type="EMBL" id="KAH0820671.1"/>
    </source>
</evidence>
<dbReference type="CDD" id="cd01650">
    <property type="entry name" value="RT_nLTR_like"/>
    <property type="match status" value="1"/>
</dbReference>
<dbReference type="PANTHER" id="PTHR36688">
    <property type="entry name" value="ENDO/EXONUCLEASE/PHOSPHATASE DOMAIN-CONTAINING PROTEIN"/>
    <property type="match status" value="1"/>
</dbReference>
<dbReference type="InterPro" id="IPR005135">
    <property type="entry name" value="Endo/exonuclease/phosphatase"/>
</dbReference>
<dbReference type="InterPro" id="IPR036691">
    <property type="entry name" value="Endo/exonu/phosph_ase_sf"/>
</dbReference>
<dbReference type="SUPFAM" id="SSF56672">
    <property type="entry name" value="DNA/RNA polymerases"/>
    <property type="match status" value="1"/>
</dbReference>
<dbReference type="EMBL" id="JABDTM020011198">
    <property type="protein sequence ID" value="KAH0820671.1"/>
    <property type="molecule type" value="Genomic_DNA"/>
</dbReference>
<dbReference type="PANTHER" id="PTHR36688:SF2">
    <property type="entry name" value="ENDONUCLEASE_EXONUCLEASE_PHOSPHATASE DOMAIN-CONTAINING PROTEIN"/>
    <property type="match status" value="1"/>
</dbReference>
<dbReference type="Pfam" id="PF14529">
    <property type="entry name" value="Exo_endo_phos_2"/>
    <property type="match status" value="1"/>
</dbReference>
<evidence type="ECO:0000256" key="1">
    <source>
        <dbReference type="SAM" id="MobiDB-lite"/>
    </source>
</evidence>
<gene>
    <name evidence="3" type="ORF">GEV33_002120</name>
</gene>
<dbReference type="InterPro" id="IPR043502">
    <property type="entry name" value="DNA/RNA_pol_sf"/>
</dbReference>
<evidence type="ECO:0000259" key="2">
    <source>
        <dbReference type="PROSITE" id="PS50878"/>
    </source>
</evidence>
<dbReference type="PROSITE" id="PS50878">
    <property type="entry name" value="RT_POL"/>
    <property type="match status" value="1"/>
</dbReference>
<feature type="domain" description="Reverse transcriptase" evidence="2">
    <location>
        <begin position="832"/>
        <end position="1101"/>
    </location>
</feature>
<keyword evidence="4" id="KW-1185">Reference proteome</keyword>
<feature type="region of interest" description="Disordered" evidence="1">
    <location>
        <begin position="88"/>
        <end position="152"/>
    </location>
</feature>
<organism evidence="3 4">
    <name type="scientific">Tenebrio molitor</name>
    <name type="common">Yellow mealworm beetle</name>
    <dbReference type="NCBI Taxonomy" id="7067"/>
    <lineage>
        <taxon>Eukaryota</taxon>
        <taxon>Metazoa</taxon>
        <taxon>Ecdysozoa</taxon>
        <taxon>Arthropoda</taxon>
        <taxon>Hexapoda</taxon>
        <taxon>Insecta</taxon>
        <taxon>Pterygota</taxon>
        <taxon>Neoptera</taxon>
        <taxon>Endopterygota</taxon>
        <taxon>Coleoptera</taxon>
        <taxon>Polyphaga</taxon>
        <taxon>Cucujiformia</taxon>
        <taxon>Tenebrionidae</taxon>
        <taxon>Tenebrio</taxon>
    </lineage>
</organism>
<dbReference type="SUPFAM" id="SSF56219">
    <property type="entry name" value="DNase I-like"/>
    <property type="match status" value="1"/>
</dbReference>
<feature type="region of interest" description="Disordered" evidence="1">
    <location>
        <begin position="9"/>
        <end position="30"/>
    </location>
</feature>
<dbReference type="Pfam" id="PF07530">
    <property type="entry name" value="PRE_C2HC"/>
    <property type="match status" value="1"/>
</dbReference>
<dbReference type="GO" id="GO:0003824">
    <property type="term" value="F:catalytic activity"/>
    <property type="evidence" value="ECO:0007669"/>
    <property type="project" value="InterPro"/>
</dbReference>
<evidence type="ECO:0000313" key="4">
    <source>
        <dbReference type="Proteomes" id="UP000719412"/>
    </source>
</evidence>
<dbReference type="Proteomes" id="UP000719412">
    <property type="component" value="Unassembled WGS sequence"/>
</dbReference>
<dbReference type="Gene3D" id="3.60.10.10">
    <property type="entry name" value="Endonuclease/exonuclease/phosphatase"/>
    <property type="match status" value="1"/>
</dbReference>
<comment type="caution">
    <text evidence="3">The sequence shown here is derived from an EMBL/GenBank/DDBJ whole genome shotgun (WGS) entry which is preliminary data.</text>
</comment>
<dbReference type="GO" id="GO:0071897">
    <property type="term" value="P:DNA biosynthetic process"/>
    <property type="evidence" value="ECO:0007669"/>
    <property type="project" value="UniProtKB-ARBA"/>
</dbReference>
<feature type="compositionally biased region" description="Polar residues" evidence="1">
    <location>
        <begin position="20"/>
        <end position="30"/>
    </location>
</feature>